<evidence type="ECO:0000313" key="2">
    <source>
        <dbReference type="Proteomes" id="UP000008909"/>
    </source>
</evidence>
<accession>G7YR18</accession>
<keyword evidence="2" id="KW-1185">Reference proteome</keyword>
<dbReference type="Proteomes" id="UP000008909">
    <property type="component" value="Unassembled WGS sequence"/>
</dbReference>
<organism evidence="1 2">
    <name type="scientific">Clonorchis sinensis</name>
    <name type="common">Chinese liver fluke</name>
    <dbReference type="NCBI Taxonomy" id="79923"/>
    <lineage>
        <taxon>Eukaryota</taxon>
        <taxon>Metazoa</taxon>
        <taxon>Spiralia</taxon>
        <taxon>Lophotrochozoa</taxon>
        <taxon>Platyhelminthes</taxon>
        <taxon>Trematoda</taxon>
        <taxon>Digenea</taxon>
        <taxon>Opisthorchiida</taxon>
        <taxon>Opisthorchiata</taxon>
        <taxon>Opisthorchiidae</taxon>
        <taxon>Clonorchis</taxon>
    </lineage>
</organism>
<reference evidence="1" key="1">
    <citation type="journal article" date="2011" name="Genome Biol.">
        <title>The draft genome of the carcinogenic human liver fluke Clonorchis sinensis.</title>
        <authorList>
            <person name="Wang X."/>
            <person name="Chen W."/>
            <person name="Huang Y."/>
            <person name="Sun J."/>
            <person name="Men J."/>
            <person name="Liu H."/>
            <person name="Luo F."/>
            <person name="Guo L."/>
            <person name="Lv X."/>
            <person name="Deng C."/>
            <person name="Zhou C."/>
            <person name="Fan Y."/>
            <person name="Li X."/>
            <person name="Huang L."/>
            <person name="Hu Y."/>
            <person name="Liang C."/>
            <person name="Hu X."/>
            <person name="Xu J."/>
            <person name="Yu X."/>
        </authorList>
    </citation>
    <scope>NUCLEOTIDE SEQUENCE [LARGE SCALE GENOMIC DNA]</scope>
    <source>
        <strain evidence="1">Henan</strain>
    </source>
</reference>
<reference key="2">
    <citation type="submission" date="2011-10" db="EMBL/GenBank/DDBJ databases">
        <title>The genome and transcriptome sequence of Clonorchis sinensis provide insights into the carcinogenic liver fluke.</title>
        <authorList>
            <person name="Wang X."/>
            <person name="Huang Y."/>
            <person name="Chen W."/>
            <person name="Liu H."/>
            <person name="Guo L."/>
            <person name="Chen Y."/>
            <person name="Luo F."/>
            <person name="Zhou W."/>
            <person name="Sun J."/>
            <person name="Mao Q."/>
            <person name="Liang P."/>
            <person name="Zhou C."/>
            <person name="Tian Y."/>
            <person name="Men J."/>
            <person name="Lv X."/>
            <person name="Huang L."/>
            <person name="Zhou J."/>
            <person name="Hu Y."/>
            <person name="Li R."/>
            <person name="Zhang F."/>
            <person name="Lei H."/>
            <person name="Li X."/>
            <person name="Hu X."/>
            <person name="Liang C."/>
            <person name="Xu J."/>
            <person name="Wu Z."/>
            <person name="Yu X."/>
        </authorList>
    </citation>
    <scope>NUCLEOTIDE SEQUENCE</scope>
    <source>
        <strain>Henan</strain>
    </source>
</reference>
<gene>
    <name evidence="1" type="ORF">CLF_107808</name>
</gene>
<dbReference type="AlphaFoldDB" id="G7YR18"/>
<proteinExistence type="predicted"/>
<evidence type="ECO:0000313" key="1">
    <source>
        <dbReference type="EMBL" id="GAA55398.1"/>
    </source>
</evidence>
<protein>
    <submittedName>
        <fullName evidence="1">Uncharacterized protein</fullName>
    </submittedName>
</protein>
<name>G7YR18_CLOSI</name>
<sequence>MVEKDSGYLQLRTILVWIELLPQVKQQSKVIHRRIRQELMQIVVRLTESTTSQRNGKRQKSYVKSSITSPNSLPNLNIFLDKSNALVSVPVCDNALVPSYKQNDLSLEILRNITSFLDLDQAVFTQADQSSNLSEDEQQIMTHEEFPMNATGGSQEPHLYPELKDTLENVVPLSKEDEEKLEQLLKDTNDQDQEENHMWWQGQEVHDGEPPSGADHFVKDTPNVMEDNQIPLLLRNELALWPSSKAGQLSLIGNDPEIEKLQERLKEIDQQLRVFVVEKEDESISLPHISSTNVCNSVQEVAEERKTILESGGALFYEMDGIKKELVRLREIDQKLQSVRETDCEQCPGFADGMKGQSAPLCPETLQPSKVARCTKKITYWNYKQLMATCFRRFHITHATGLIPVKFEKQRVDIEGRKFVIDQLGRCAIHNFFLQKGATETKFAVNFVESDTVHIDPTSNDAEQIRTCGNLGLVHY</sequence>
<dbReference type="EMBL" id="DF144008">
    <property type="protein sequence ID" value="GAA55398.1"/>
    <property type="molecule type" value="Genomic_DNA"/>
</dbReference>